<keyword evidence="2" id="KW-1185">Reference proteome</keyword>
<evidence type="ECO:0000313" key="2">
    <source>
        <dbReference type="Proteomes" id="UP000243589"/>
    </source>
</evidence>
<reference evidence="1 2" key="1">
    <citation type="submission" date="2016-01" db="EMBL/GenBank/DDBJ databases">
        <title>Use of Whole Genome Sequencing to ascertain that Brevibacterium massiliense (Roux, Raoult 2009) is a later heterotypic synonym of Brevibacterium ravenspurgense (Mages 2008).</title>
        <authorList>
            <person name="Bernier A.-M."/>
            <person name="Burdz T."/>
            <person name="Huynh C."/>
            <person name="Pachecho A.L."/>
            <person name="Wiebe D."/>
            <person name="Bonner C."/>
            <person name="Bernard K."/>
        </authorList>
    </citation>
    <scope>NUCLEOTIDE SEQUENCE [LARGE SCALE GENOMIC DNA]</scope>
    <source>
        <strain evidence="1 2">CCUG56047</strain>
    </source>
</reference>
<dbReference type="Proteomes" id="UP000243589">
    <property type="component" value="Unassembled WGS sequence"/>
</dbReference>
<comment type="caution">
    <text evidence="1">The sequence shown here is derived from an EMBL/GenBank/DDBJ whole genome shotgun (WGS) entry which is preliminary data.</text>
</comment>
<dbReference type="AlphaFoldDB" id="A0A150H9V0"/>
<name>A0A150H9V0_9MICO</name>
<evidence type="ECO:0000313" key="1">
    <source>
        <dbReference type="EMBL" id="KXZ58801.1"/>
    </source>
</evidence>
<organism evidence="1 2">
    <name type="scientific">Brevibacterium ravenspurgense</name>
    <dbReference type="NCBI Taxonomy" id="479117"/>
    <lineage>
        <taxon>Bacteria</taxon>
        <taxon>Bacillati</taxon>
        <taxon>Actinomycetota</taxon>
        <taxon>Actinomycetes</taxon>
        <taxon>Micrococcales</taxon>
        <taxon>Brevibacteriaceae</taxon>
        <taxon>Brevibacterium</taxon>
    </lineage>
</organism>
<dbReference type="PATRIC" id="fig|479117.4.peg.671"/>
<proteinExistence type="predicted"/>
<dbReference type="EMBL" id="LQQC01000008">
    <property type="protein sequence ID" value="KXZ58801.1"/>
    <property type="molecule type" value="Genomic_DNA"/>
</dbReference>
<gene>
    <name evidence="1" type="ORF">Bravens_00673</name>
</gene>
<protein>
    <submittedName>
        <fullName evidence="1">Uncharacterized protein</fullName>
    </submittedName>
</protein>
<sequence length="42" mass="4554">MAGAVRLVELSVLVLLLFRLRPSASLWCTPVGVVGRWGGIIF</sequence>
<accession>A0A150H9V0</accession>